<keyword evidence="3" id="KW-1185">Reference proteome</keyword>
<accession>A0A1I7UPK8</accession>
<feature type="transmembrane region" description="Helical" evidence="1">
    <location>
        <begin position="74"/>
        <end position="93"/>
    </location>
</feature>
<feature type="chain" id="PRO_5009309168" evidence="2">
    <location>
        <begin position="17"/>
        <end position="134"/>
    </location>
</feature>
<evidence type="ECO:0000313" key="3">
    <source>
        <dbReference type="Proteomes" id="UP000095282"/>
    </source>
</evidence>
<keyword evidence="1" id="KW-0812">Transmembrane</keyword>
<reference evidence="4" key="1">
    <citation type="submission" date="2016-11" db="UniProtKB">
        <authorList>
            <consortium name="WormBaseParasite"/>
        </authorList>
    </citation>
    <scope>IDENTIFICATION</scope>
</reference>
<feature type="signal peptide" evidence="2">
    <location>
        <begin position="1"/>
        <end position="16"/>
    </location>
</feature>
<evidence type="ECO:0000256" key="1">
    <source>
        <dbReference type="SAM" id="Phobius"/>
    </source>
</evidence>
<keyword evidence="1" id="KW-1133">Transmembrane helix</keyword>
<organism evidence="3 4">
    <name type="scientific">Caenorhabditis tropicalis</name>
    <dbReference type="NCBI Taxonomy" id="1561998"/>
    <lineage>
        <taxon>Eukaryota</taxon>
        <taxon>Metazoa</taxon>
        <taxon>Ecdysozoa</taxon>
        <taxon>Nematoda</taxon>
        <taxon>Chromadorea</taxon>
        <taxon>Rhabditida</taxon>
        <taxon>Rhabditina</taxon>
        <taxon>Rhabditomorpha</taxon>
        <taxon>Rhabditoidea</taxon>
        <taxon>Rhabditidae</taxon>
        <taxon>Peloderinae</taxon>
        <taxon>Caenorhabditis</taxon>
    </lineage>
</organism>
<sequence length="134" mass="14936">MHRLVFISLLFIGTHGRTITIDANGLSNSENVNATARIEVINSESDEVEETTTWKPIAFTIHPPGKESAVDPCYLLYFICGMTFTALVILAFCKTKVCQRHYYASVGRIQEPGLVYATPQRKPSRRAVSQVSDD</sequence>
<evidence type="ECO:0000313" key="4">
    <source>
        <dbReference type="WBParaSite" id="Csp11.Scaffold630.g18066.t1"/>
    </source>
</evidence>
<proteinExistence type="predicted"/>
<keyword evidence="1" id="KW-0472">Membrane</keyword>
<evidence type="ECO:0000256" key="2">
    <source>
        <dbReference type="SAM" id="SignalP"/>
    </source>
</evidence>
<keyword evidence="2" id="KW-0732">Signal</keyword>
<dbReference type="WBParaSite" id="Csp11.Scaffold630.g18066.t1">
    <property type="protein sequence ID" value="Csp11.Scaffold630.g18066.t1"/>
    <property type="gene ID" value="Csp11.Scaffold630.g18066"/>
</dbReference>
<protein>
    <submittedName>
        <fullName evidence="4">CX domain-containing protein</fullName>
    </submittedName>
</protein>
<dbReference type="AlphaFoldDB" id="A0A1I7UPK8"/>
<name>A0A1I7UPK8_9PELO</name>
<dbReference type="Proteomes" id="UP000095282">
    <property type="component" value="Unplaced"/>
</dbReference>